<dbReference type="Proteomes" id="UP000735302">
    <property type="component" value="Unassembled WGS sequence"/>
</dbReference>
<comment type="similarity">
    <text evidence="1">Belongs to the GLMP family.</text>
</comment>
<keyword evidence="2 11" id="KW-0812">Transmembrane</keyword>
<keyword evidence="4 11" id="KW-1133">Transmembrane helix</keyword>
<keyword evidence="7" id="KW-0458">Lysosome</keyword>
<dbReference type="PANTHER" id="PTHR31981">
    <property type="entry name" value="GLYCOSYLATED LYSOSOMAL MEMBRANE PROTEIN"/>
    <property type="match status" value="1"/>
</dbReference>
<organism evidence="12 13">
    <name type="scientific">Plakobranchus ocellatus</name>
    <dbReference type="NCBI Taxonomy" id="259542"/>
    <lineage>
        <taxon>Eukaryota</taxon>
        <taxon>Metazoa</taxon>
        <taxon>Spiralia</taxon>
        <taxon>Lophotrochozoa</taxon>
        <taxon>Mollusca</taxon>
        <taxon>Gastropoda</taxon>
        <taxon>Heterobranchia</taxon>
        <taxon>Euthyneura</taxon>
        <taxon>Panpulmonata</taxon>
        <taxon>Sacoglossa</taxon>
        <taxon>Placobranchoidea</taxon>
        <taxon>Plakobranchidae</taxon>
        <taxon>Plakobranchus</taxon>
    </lineage>
</organism>
<evidence type="ECO:0000256" key="5">
    <source>
        <dbReference type="ARBA" id="ARBA00023136"/>
    </source>
</evidence>
<evidence type="ECO:0000256" key="4">
    <source>
        <dbReference type="ARBA" id="ARBA00022989"/>
    </source>
</evidence>
<evidence type="ECO:0000313" key="13">
    <source>
        <dbReference type="Proteomes" id="UP000735302"/>
    </source>
</evidence>
<dbReference type="InterPro" id="IPR029382">
    <property type="entry name" value="NCU-G1"/>
</dbReference>
<evidence type="ECO:0000256" key="6">
    <source>
        <dbReference type="ARBA" id="ARBA00023180"/>
    </source>
</evidence>
<evidence type="ECO:0000256" key="2">
    <source>
        <dbReference type="ARBA" id="ARBA00022692"/>
    </source>
</evidence>
<sequence length="440" mass="49444">MAIAAMNKSVPILKLTTLWIFVWIMVFTSTDALKRKLQTNYWPNCKDFQESCNIARSLGDNVVYTKASTDQNDNLHYVFSTIGIPTVMLARTTGADADLYFEWDQLMSNDSTNSVFLKNTKGVKVEYMYAVTFTQLIEYNDTNDHADLTNKELEQKNFIFRDFRNFFWKTLPLMSNGDNEIVFNSTTDSPAKQSNNGSISFSFKVHENDGRSSELPALVYSANVTQFDFVLANYTPSFSKSRFALEAVLVSLTDSQMSINEVDSIDDEYSPGVFQINNWLSNPKKQHISGFLQWKPVSYLSESRSRKSATKVKHYKLADISDRELSVEQVNSSIVLGLFGHVFERKDVTVKASNISFGLSGDGFYLENNYTVWSASIGYGQPPADALSTTVIIIISAGLGIPVILIIFGGIYTIFRRTRGRSGYQAINNGSINRSNPQVN</sequence>
<protein>
    <submittedName>
        <fullName evidence="12">Glycosylated lysosomal membrane protein</fullName>
    </submittedName>
</protein>
<comment type="function">
    <text evidence="8">Required to protect lysosomal transporter MFSD1 from lysosomal proteolysis and for MFSD1 lysosomal localization.</text>
</comment>
<dbReference type="PANTHER" id="PTHR31981:SF1">
    <property type="entry name" value="GLYCOSYLATED LYSOSOMAL MEMBRANE PROTEIN"/>
    <property type="match status" value="1"/>
</dbReference>
<evidence type="ECO:0000256" key="8">
    <source>
        <dbReference type="ARBA" id="ARBA00024176"/>
    </source>
</evidence>
<comment type="subcellular location">
    <subcellularLocation>
        <location evidence="9">Lysosome membrane</location>
        <topology evidence="9">Single-pass type I membrane protein</topology>
        <orientation evidence="9">Lumenal side</orientation>
    </subcellularLocation>
</comment>
<reference evidence="12 13" key="1">
    <citation type="journal article" date="2021" name="Elife">
        <title>Chloroplast acquisition without the gene transfer in kleptoplastic sea slugs, Plakobranchus ocellatus.</title>
        <authorList>
            <person name="Maeda T."/>
            <person name="Takahashi S."/>
            <person name="Yoshida T."/>
            <person name="Shimamura S."/>
            <person name="Takaki Y."/>
            <person name="Nagai Y."/>
            <person name="Toyoda A."/>
            <person name="Suzuki Y."/>
            <person name="Arimoto A."/>
            <person name="Ishii H."/>
            <person name="Satoh N."/>
            <person name="Nishiyama T."/>
            <person name="Hasebe M."/>
            <person name="Maruyama T."/>
            <person name="Minagawa J."/>
            <person name="Obokata J."/>
            <person name="Shigenobu S."/>
        </authorList>
    </citation>
    <scope>NUCLEOTIDE SEQUENCE [LARGE SCALE GENOMIC DNA]</scope>
</reference>
<evidence type="ECO:0000256" key="1">
    <source>
        <dbReference type="ARBA" id="ARBA00010599"/>
    </source>
</evidence>
<feature type="transmembrane region" description="Helical" evidence="11">
    <location>
        <begin position="391"/>
        <end position="415"/>
    </location>
</feature>
<keyword evidence="3" id="KW-0732">Signal</keyword>
<proteinExistence type="inferred from homology"/>
<keyword evidence="5 11" id="KW-0472">Membrane</keyword>
<evidence type="ECO:0000313" key="12">
    <source>
        <dbReference type="EMBL" id="GFO05296.1"/>
    </source>
</evidence>
<evidence type="ECO:0000256" key="7">
    <source>
        <dbReference type="ARBA" id="ARBA00023228"/>
    </source>
</evidence>
<evidence type="ECO:0000256" key="9">
    <source>
        <dbReference type="ARBA" id="ARBA00024189"/>
    </source>
</evidence>
<keyword evidence="13" id="KW-1185">Reference proteome</keyword>
<keyword evidence="6" id="KW-0325">Glycoprotein</keyword>
<dbReference type="AlphaFoldDB" id="A0AAV4AF81"/>
<dbReference type="EMBL" id="BLXT01003747">
    <property type="protein sequence ID" value="GFO05296.1"/>
    <property type="molecule type" value="Genomic_DNA"/>
</dbReference>
<comment type="subunit">
    <text evidence="10">Interacts (via lumenal domain) with lysosomal protein MFSD1; the interaction starts while both proteins are still in the endoplasmic reticulum and is required for stabilization of MFSD1 in lysosomes but has no direct effect on its targeting to lysosomes or transporter activity.</text>
</comment>
<evidence type="ECO:0000256" key="11">
    <source>
        <dbReference type="SAM" id="Phobius"/>
    </source>
</evidence>
<name>A0AAV4AF81_9GAST</name>
<comment type="caution">
    <text evidence="12">The sequence shown here is derived from an EMBL/GenBank/DDBJ whole genome shotgun (WGS) entry which is preliminary data.</text>
</comment>
<dbReference type="GO" id="GO:0005765">
    <property type="term" value="C:lysosomal membrane"/>
    <property type="evidence" value="ECO:0007669"/>
    <property type="project" value="UniProtKB-SubCell"/>
</dbReference>
<evidence type="ECO:0000256" key="3">
    <source>
        <dbReference type="ARBA" id="ARBA00022729"/>
    </source>
</evidence>
<evidence type="ECO:0000256" key="10">
    <source>
        <dbReference type="ARBA" id="ARBA00044960"/>
    </source>
</evidence>
<accession>A0AAV4AF81</accession>
<gene>
    <name evidence="12" type="ORF">PoB_003180100</name>
</gene>
<dbReference type="Pfam" id="PF15065">
    <property type="entry name" value="NCU-G1"/>
    <property type="match status" value="1"/>
</dbReference>